<reference evidence="13" key="1">
    <citation type="submission" date="2016-02" db="EMBL/GenBank/DDBJ databases">
        <authorList>
            <person name="Kaur G."/>
            <person name="Nair G.R."/>
            <person name="Mayilraj S."/>
        </authorList>
    </citation>
    <scope>NUCLEOTIDE SEQUENCE [LARGE SCALE GENOMIC DNA]</scope>
    <source>
        <strain evidence="13">GA-15</strain>
    </source>
</reference>
<dbReference type="Gene3D" id="2.40.30.110">
    <property type="entry name" value="Aminomethyltransferase beta-barrel domains"/>
    <property type="match status" value="1"/>
</dbReference>
<dbReference type="Gene3D" id="3.30.1360.120">
    <property type="entry name" value="Probable tRNA modification gtpase trme, domain 1"/>
    <property type="match status" value="1"/>
</dbReference>
<dbReference type="InterPro" id="IPR006222">
    <property type="entry name" value="GCVT_N"/>
</dbReference>
<evidence type="ECO:0000256" key="2">
    <source>
        <dbReference type="ARBA" id="ARBA00012616"/>
    </source>
</evidence>
<evidence type="ECO:0000259" key="10">
    <source>
        <dbReference type="Pfam" id="PF08669"/>
    </source>
</evidence>
<proteinExistence type="inferred from homology"/>
<evidence type="ECO:0000256" key="4">
    <source>
        <dbReference type="ARBA" id="ARBA00022679"/>
    </source>
</evidence>
<dbReference type="EC" id="2.1.2.10" evidence="2 7"/>
<evidence type="ECO:0000313" key="14">
    <source>
        <dbReference type="Proteomes" id="UP000544551"/>
    </source>
</evidence>
<dbReference type="Gene3D" id="4.10.1250.10">
    <property type="entry name" value="Aminomethyltransferase fragment"/>
    <property type="match status" value="1"/>
</dbReference>
<dbReference type="FunFam" id="3.30.70.1400:FF:000001">
    <property type="entry name" value="Aminomethyltransferase"/>
    <property type="match status" value="1"/>
</dbReference>
<dbReference type="GO" id="GO:0008483">
    <property type="term" value="F:transaminase activity"/>
    <property type="evidence" value="ECO:0007669"/>
    <property type="project" value="UniProtKB-KW"/>
</dbReference>
<reference evidence="11 14" key="3">
    <citation type="submission" date="2020-04" db="EMBL/GenBank/DDBJ databases">
        <authorList>
            <person name="Hitch T.C.A."/>
            <person name="Wylensek D."/>
            <person name="Clavel T."/>
        </authorList>
    </citation>
    <scope>NUCLEOTIDE SEQUENCE [LARGE SCALE GENOMIC DNA]</scope>
    <source>
        <strain evidence="11 14">BL-383-APC-3D</strain>
    </source>
</reference>
<reference evidence="12" key="2">
    <citation type="submission" date="2016-02" db="EMBL/GenBank/DDBJ databases">
        <authorList>
            <person name="Wen L."/>
            <person name="He K."/>
            <person name="Yang H."/>
        </authorList>
    </citation>
    <scope>NUCLEOTIDE SEQUENCE [LARGE SCALE GENOMIC DNA]</scope>
    <source>
        <strain evidence="12">GA-15</strain>
    </source>
</reference>
<dbReference type="Proteomes" id="UP000544551">
    <property type="component" value="Unassembled WGS sequence"/>
</dbReference>
<dbReference type="InterPro" id="IPR013977">
    <property type="entry name" value="GcvT_C"/>
</dbReference>
<organism evidence="12 13">
    <name type="scientific">Corynebacterium stationis</name>
    <dbReference type="NCBI Taxonomy" id="1705"/>
    <lineage>
        <taxon>Bacteria</taxon>
        <taxon>Bacillati</taxon>
        <taxon>Actinomycetota</taxon>
        <taxon>Actinomycetes</taxon>
        <taxon>Mycobacteriales</taxon>
        <taxon>Corynebacteriaceae</taxon>
        <taxon>Corynebacterium</taxon>
    </lineage>
</organism>
<keyword evidence="3 7" id="KW-0032">Aminotransferase</keyword>
<dbReference type="Gene3D" id="3.30.70.1400">
    <property type="entry name" value="Aminomethyltransferase beta-barrel domains"/>
    <property type="match status" value="1"/>
</dbReference>
<dbReference type="InterPro" id="IPR029043">
    <property type="entry name" value="GcvT/YgfZ_C"/>
</dbReference>
<dbReference type="HAMAP" id="MF_00259">
    <property type="entry name" value="GcvT"/>
    <property type="match status" value="1"/>
</dbReference>
<keyword evidence="13" id="KW-1185">Reference proteome</keyword>
<dbReference type="InterPro" id="IPR022903">
    <property type="entry name" value="GcvT_bac"/>
</dbReference>
<dbReference type="AlphaFoldDB" id="A0A177ITH6"/>
<dbReference type="GO" id="GO:0005829">
    <property type="term" value="C:cytosol"/>
    <property type="evidence" value="ECO:0007669"/>
    <property type="project" value="TreeGrafter"/>
</dbReference>
<evidence type="ECO:0000313" key="13">
    <source>
        <dbReference type="Proteomes" id="UP000076947"/>
    </source>
</evidence>
<keyword evidence="4 7" id="KW-0808">Transferase</keyword>
<dbReference type="PIRSF" id="PIRSF006487">
    <property type="entry name" value="GcvT"/>
    <property type="match status" value="1"/>
</dbReference>
<dbReference type="Pfam" id="PF08669">
    <property type="entry name" value="GCV_T_C"/>
    <property type="match status" value="1"/>
</dbReference>
<sequence>MSELRQSPLHAEHEKLGASFTAFGPWNMPLKYGKELDEHHAVRNAVGMFDLSHMGEIWVNGPDAAAFLSYALISNMETVKNGKAKYSMIVAEDGGIIDDLISYRFSDTKFLVVPNAGNTDVVWEAFNQRIEGFDVELNNESLDVAMIALQGPNAAKVLVEQVAEESKEEVENLPYYAATMAKVADVDTIVARTGYTGEDGFELMIYNADATKLWQLFIDQDGVTPCGLASRDSLRLEAGMPLYGNELSRDITPVEAGMGVAFKKKTADFVGAEILRQRLEEGPKQVIKALTSSERRAARTGAEIYAGEQLVGTVTSGQPSPTLGHPIALALVDTAANLEEGAEVEVDIRGKRYPFTVTKTPFYSREK</sequence>
<dbReference type="RefSeq" id="WP_066838110.1">
    <property type="nucleotide sequence ID" value="NZ_CAJFGC010000063.1"/>
</dbReference>
<dbReference type="InterPro" id="IPR028896">
    <property type="entry name" value="GcvT/YgfZ/DmdA"/>
</dbReference>
<dbReference type="EMBL" id="LSTQ01000005">
    <property type="protein sequence ID" value="OAH31315.1"/>
    <property type="molecule type" value="Genomic_DNA"/>
</dbReference>
<dbReference type="Proteomes" id="UP000076947">
    <property type="component" value="Unassembled WGS sequence"/>
</dbReference>
<evidence type="ECO:0000256" key="1">
    <source>
        <dbReference type="ARBA" id="ARBA00008609"/>
    </source>
</evidence>
<dbReference type="SUPFAM" id="SSF101790">
    <property type="entry name" value="Aminomethyltransferase beta-barrel domain"/>
    <property type="match status" value="1"/>
</dbReference>
<evidence type="ECO:0000313" key="11">
    <source>
        <dbReference type="EMBL" id="NME88332.1"/>
    </source>
</evidence>
<dbReference type="GO" id="GO:0005960">
    <property type="term" value="C:glycine cleavage complex"/>
    <property type="evidence" value="ECO:0007669"/>
    <property type="project" value="InterPro"/>
</dbReference>
<name>A0A177ITH6_9CORY</name>
<dbReference type="STRING" id="1705.CA21670_03925"/>
<protein>
    <recommendedName>
        <fullName evidence="2 7">Aminomethyltransferase</fullName>
        <ecNumber evidence="2 7">2.1.2.10</ecNumber>
    </recommendedName>
    <alternativeName>
        <fullName evidence="5 7">Glycine cleavage system T protein</fullName>
    </alternativeName>
</protein>
<dbReference type="NCBIfam" id="TIGR00528">
    <property type="entry name" value="gcvT"/>
    <property type="match status" value="1"/>
</dbReference>
<evidence type="ECO:0000259" key="9">
    <source>
        <dbReference type="Pfam" id="PF01571"/>
    </source>
</evidence>
<dbReference type="GO" id="GO:0019464">
    <property type="term" value="P:glycine decarboxylation via glycine cleavage system"/>
    <property type="evidence" value="ECO:0007669"/>
    <property type="project" value="UniProtKB-UniRule"/>
</dbReference>
<dbReference type="GO" id="GO:0004047">
    <property type="term" value="F:aminomethyltransferase activity"/>
    <property type="evidence" value="ECO:0007669"/>
    <property type="project" value="UniProtKB-UniRule"/>
</dbReference>
<feature type="binding site" evidence="8">
    <location>
        <position position="202"/>
    </location>
    <ligand>
        <name>substrate</name>
    </ligand>
</feature>
<accession>A0A177ITH6</accession>
<comment type="subunit">
    <text evidence="7">The glycine cleavage system is composed of four proteins: P, T, L and H.</text>
</comment>
<evidence type="ECO:0000256" key="3">
    <source>
        <dbReference type="ARBA" id="ARBA00022576"/>
    </source>
</evidence>
<evidence type="ECO:0000256" key="7">
    <source>
        <dbReference type="HAMAP-Rule" id="MF_00259"/>
    </source>
</evidence>
<dbReference type="EMBL" id="JABAFZ010000001">
    <property type="protein sequence ID" value="NME88332.1"/>
    <property type="molecule type" value="Genomic_DNA"/>
</dbReference>
<dbReference type="InterPro" id="IPR006223">
    <property type="entry name" value="GcvT"/>
</dbReference>
<dbReference type="Pfam" id="PF01571">
    <property type="entry name" value="GCV_T"/>
    <property type="match status" value="1"/>
</dbReference>
<feature type="domain" description="GCVT N-terminal" evidence="9">
    <location>
        <begin position="9"/>
        <end position="265"/>
    </location>
</feature>
<comment type="function">
    <text evidence="7">The glycine cleavage system catalyzes the degradation of glycine.</text>
</comment>
<comment type="catalytic activity">
    <reaction evidence="6 7">
        <text>N(6)-[(R)-S(8)-aminomethyldihydrolipoyl]-L-lysyl-[protein] + (6S)-5,6,7,8-tetrahydrofolate = N(6)-[(R)-dihydrolipoyl]-L-lysyl-[protein] + (6R)-5,10-methylene-5,6,7,8-tetrahydrofolate + NH4(+)</text>
        <dbReference type="Rhea" id="RHEA:16945"/>
        <dbReference type="Rhea" id="RHEA-COMP:10475"/>
        <dbReference type="Rhea" id="RHEA-COMP:10492"/>
        <dbReference type="ChEBI" id="CHEBI:15636"/>
        <dbReference type="ChEBI" id="CHEBI:28938"/>
        <dbReference type="ChEBI" id="CHEBI:57453"/>
        <dbReference type="ChEBI" id="CHEBI:83100"/>
        <dbReference type="ChEBI" id="CHEBI:83143"/>
        <dbReference type="EC" id="2.1.2.10"/>
    </reaction>
</comment>
<comment type="caution">
    <text evidence="12">The sequence shown here is derived from an EMBL/GenBank/DDBJ whole genome shotgun (WGS) entry which is preliminary data.</text>
</comment>
<dbReference type="NCBIfam" id="NF001567">
    <property type="entry name" value="PRK00389.1"/>
    <property type="match status" value="1"/>
</dbReference>
<evidence type="ECO:0000256" key="6">
    <source>
        <dbReference type="ARBA" id="ARBA00047665"/>
    </source>
</evidence>
<gene>
    <name evidence="7 11" type="primary">gcvT</name>
    <name evidence="12" type="ORF">AYJ05_10700</name>
    <name evidence="11" type="ORF">HF853_01260</name>
</gene>
<comment type="similarity">
    <text evidence="1 7">Belongs to the GcvT family.</text>
</comment>
<feature type="domain" description="Aminomethyltransferase C-terminal" evidence="10">
    <location>
        <begin position="293"/>
        <end position="363"/>
    </location>
</feature>
<evidence type="ECO:0000256" key="8">
    <source>
        <dbReference type="PIRSR" id="PIRSR006487-1"/>
    </source>
</evidence>
<dbReference type="PANTHER" id="PTHR43757:SF2">
    <property type="entry name" value="AMINOMETHYLTRANSFERASE, MITOCHONDRIAL"/>
    <property type="match status" value="1"/>
</dbReference>
<dbReference type="InterPro" id="IPR027266">
    <property type="entry name" value="TrmE/GcvT-like"/>
</dbReference>
<evidence type="ECO:0000313" key="12">
    <source>
        <dbReference type="EMBL" id="OAH31315.1"/>
    </source>
</evidence>
<dbReference type="PANTHER" id="PTHR43757">
    <property type="entry name" value="AMINOMETHYLTRANSFERASE"/>
    <property type="match status" value="1"/>
</dbReference>
<evidence type="ECO:0000256" key="5">
    <source>
        <dbReference type="ARBA" id="ARBA00031395"/>
    </source>
</evidence>
<dbReference type="SUPFAM" id="SSF103025">
    <property type="entry name" value="Folate-binding domain"/>
    <property type="match status" value="1"/>
</dbReference>
<dbReference type="OrthoDB" id="9774591at2"/>